<name>H2BZP7_GILLR</name>
<dbReference type="InterPro" id="IPR007372">
    <property type="entry name" value="Lipid/polyisoprenoid-bd_YceI"/>
</dbReference>
<dbReference type="AlphaFoldDB" id="H2BZP7"/>
<evidence type="ECO:0000259" key="2">
    <source>
        <dbReference type="SMART" id="SM00867"/>
    </source>
</evidence>
<keyword evidence="4" id="KW-1185">Reference proteome</keyword>
<evidence type="ECO:0000313" key="4">
    <source>
        <dbReference type="Proteomes" id="UP000003844"/>
    </source>
</evidence>
<protein>
    <submittedName>
        <fullName evidence="3">YceI family protein</fullName>
    </submittedName>
</protein>
<organism evidence="3 4">
    <name type="scientific">Gillisia limnaea (strain DSM 15749 / LMG 21470 / R-8282)</name>
    <dbReference type="NCBI Taxonomy" id="865937"/>
    <lineage>
        <taxon>Bacteria</taxon>
        <taxon>Pseudomonadati</taxon>
        <taxon>Bacteroidota</taxon>
        <taxon>Flavobacteriia</taxon>
        <taxon>Flavobacteriales</taxon>
        <taxon>Flavobacteriaceae</taxon>
        <taxon>Gillisia</taxon>
    </lineage>
</organism>
<dbReference type="InterPro" id="IPR036761">
    <property type="entry name" value="TTHA0802/YceI-like_sf"/>
</dbReference>
<dbReference type="HOGENOM" id="CLU_071003_2_2_10"/>
<feature type="chain" id="PRO_5003559612" evidence="1">
    <location>
        <begin position="21"/>
        <end position="189"/>
    </location>
</feature>
<dbReference type="OrthoDB" id="951410at2"/>
<gene>
    <name evidence="3" type="ORF">Gilli_2843</name>
</gene>
<evidence type="ECO:0000256" key="1">
    <source>
        <dbReference type="SAM" id="SignalP"/>
    </source>
</evidence>
<dbReference type="PANTHER" id="PTHR34406">
    <property type="entry name" value="PROTEIN YCEI"/>
    <property type="match status" value="1"/>
</dbReference>
<sequence>MKNRFLKGAAASLVILTTLAFTSLNKEINIKESKVTWKGEKVTGSHTGTIQLKQGHFIVEGGNPIGGEFVIDMTSLINTDLSGESKGKLEGHLKSDDFFGVEKYPTSKLVITSISKKADGVYGAVGDLTIKNKTNKVTFDLNWKQNSASTMLSIDRSKYDVRYGSGSFFDNLGDKTIYDNFDLAVDLKF</sequence>
<proteinExistence type="predicted"/>
<dbReference type="STRING" id="865937.Gilli_2843"/>
<dbReference type="Gene3D" id="2.40.128.110">
    <property type="entry name" value="Lipid/polyisoprenoid-binding, YceI-like"/>
    <property type="match status" value="1"/>
</dbReference>
<reference evidence="4" key="1">
    <citation type="journal article" date="2012" name="Stand. Genomic Sci.">
        <title>Genome sequence of the Antarctic rhodopsins-containing flavobacterium Gillisia limnaea type strain (R-8282(T)).</title>
        <authorList>
            <person name="Riedel T."/>
            <person name="Held B."/>
            <person name="Nolan M."/>
            <person name="Lucas S."/>
            <person name="Lapidus A."/>
            <person name="Tice H."/>
            <person name="Del Rio T.G."/>
            <person name="Cheng J.F."/>
            <person name="Han C."/>
            <person name="Tapia R."/>
            <person name="Goodwin L.A."/>
            <person name="Pitluck S."/>
            <person name="Liolios K."/>
            <person name="Mavromatis K."/>
            <person name="Pagani I."/>
            <person name="Ivanova N."/>
            <person name="Mikhailova N."/>
            <person name="Pati A."/>
            <person name="Chen A."/>
            <person name="Palaniappan K."/>
            <person name="Land M."/>
            <person name="Rohde M."/>
            <person name="Tindall B.J."/>
            <person name="Detter J.C."/>
            <person name="Goker M."/>
            <person name="Bristow J."/>
            <person name="Eisen J.A."/>
            <person name="Markowitz V."/>
            <person name="Hugenholtz P."/>
            <person name="Kyrpides N.C."/>
            <person name="Klenk H.P."/>
            <person name="Woyke T."/>
        </authorList>
    </citation>
    <scope>NUCLEOTIDE SEQUENCE [LARGE SCALE GENOMIC DNA]</scope>
    <source>
        <strain evidence="4">DSM 15749 / LMG 21470 / R-8282</strain>
    </source>
</reference>
<evidence type="ECO:0000313" key="3">
    <source>
        <dbReference type="EMBL" id="EHQ03456.1"/>
    </source>
</evidence>
<keyword evidence="1" id="KW-0732">Signal</keyword>
<dbReference type="SMART" id="SM00867">
    <property type="entry name" value="YceI"/>
    <property type="match status" value="1"/>
</dbReference>
<dbReference type="EMBL" id="JH594606">
    <property type="protein sequence ID" value="EHQ03456.1"/>
    <property type="molecule type" value="Genomic_DNA"/>
</dbReference>
<dbReference type="RefSeq" id="WP_006989762.1">
    <property type="nucleotide sequence ID" value="NZ_JH594606.1"/>
</dbReference>
<dbReference type="PANTHER" id="PTHR34406:SF1">
    <property type="entry name" value="PROTEIN YCEI"/>
    <property type="match status" value="1"/>
</dbReference>
<accession>H2BZP7</accession>
<feature type="domain" description="Lipid/polyisoprenoid-binding YceI-like" evidence="2">
    <location>
        <begin position="25"/>
        <end position="188"/>
    </location>
</feature>
<dbReference type="SUPFAM" id="SSF101874">
    <property type="entry name" value="YceI-like"/>
    <property type="match status" value="1"/>
</dbReference>
<feature type="signal peptide" evidence="1">
    <location>
        <begin position="1"/>
        <end position="20"/>
    </location>
</feature>
<dbReference type="Proteomes" id="UP000003844">
    <property type="component" value="Unassembled WGS sequence"/>
</dbReference>
<dbReference type="Pfam" id="PF04264">
    <property type="entry name" value="YceI"/>
    <property type="match status" value="1"/>
</dbReference>
<dbReference type="eggNOG" id="COG2353">
    <property type="taxonomic scope" value="Bacteria"/>
</dbReference>